<keyword evidence="2" id="KW-1185">Reference proteome</keyword>
<organism evidence="1 2">
    <name type="scientific">Plakobranchus ocellatus</name>
    <dbReference type="NCBI Taxonomy" id="259542"/>
    <lineage>
        <taxon>Eukaryota</taxon>
        <taxon>Metazoa</taxon>
        <taxon>Spiralia</taxon>
        <taxon>Lophotrochozoa</taxon>
        <taxon>Mollusca</taxon>
        <taxon>Gastropoda</taxon>
        <taxon>Heterobranchia</taxon>
        <taxon>Euthyneura</taxon>
        <taxon>Panpulmonata</taxon>
        <taxon>Sacoglossa</taxon>
        <taxon>Placobranchoidea</taxon>
        <taxon>Plakobranchidae</taxon>
        <taxon>Plakobranchus</taxon>
    </lineage>
</organism>
<sequence>MRISVDQDRRTCTRSVVEPRMTLVQENFGGVEKDACARKPGMRGFTETTYLQEGLRWHRERSTYRRMTHVGDVNCNLQSGTTRELRVSRKRRTCTKTSRTAFKARCRH</sequence>
<name>A0AAV4B070_9GAST</name>
<gene>
    <name evidence="1" type="ORF">PoB_004331600</name>
</gene>
<evidence type="ECO:0000313" key="1">
    <source>
        <dbReference type="EMBL" id="GFO16811.1"/>
    </source>
</evidence>
<reference evidence="1 2" key="1">
    <citation type="journal article" date="2021" name="Elife">
        <title>Chloroplast acquisition without the gene transfer in kleptoplastic sea slugs, Plakobranchus ocellatus.</title>
        <authorList>
            <person name="Maeda T."/>
            <person name="Takahashi S."/>
            <person name="Yoshida T."/>
            <person name="Shimamura S."/>
            <person name="Takaki Y."/>
            <person name="Nagai Y."/>
            <person name="Toyoda A."/>
            <person name="Suzuki Y."/>
            <person name="Arimoto A."/>
            <person name="Ishii H."/>
            <person name="Satoh N."/>
            <person name="Nishiyama T."/>
            <person name="Hasebe M."/>
            <person name="Maruyama T."/>
            <person name="Minagawa J."/>
            <person name="Obokata J."/>
            <person name="Shigenobu S."/>
        </authorList>
    </citation>
    <scope>NUCLEOTIDE SEQUENCE [LARGE SCALE GENOMIC DNA]</scope>
</reference>
<accession>A0AAV4B070</accession>
<dbReference type="EMBL" id="BLXT01004718">
    <property type="protein sequence ID" value="GFO16811.1"/>
    <property type="molecule type" value="Genomic_DNA"/>
</dbReference>
<dbReference type="AlphaFoldDB" id="A0AAV4B070"/>
<evidence type="ECO:0000313" key="2">
    <source>
        <dbReference type="Proteomes" id="UP000735302"/>
    </source>
</evidence>
<proteinExistence type="predicted"/>
<comment type="caution">
    <text evidence="1">The sequence shown here is derived from an EMBL/GenBank/DDBJ whole genome shotgun (WGS) entry which is preliminary data.</text>
</comment>
<protein>
    <submittedName>
        <fullName evidence="1">Uncharacterized protein</fullName>
    </submittedName>
</protein>
<dbReference type="Proteomes" id="UP000735302">
    <property type="component" value="Unassembled WGS sequence"/>
</dbReference>